<reference evidence="4 5" key="1">
    <citation type="submission" date="2016-12" db="EMBL/GenBank/DDBJ databases">
        <authorList>
            <person name="Song W.-J."/>
            <person name="Kurnit D.M."/>
        </authorList>
    </citation>
    <scope>NUCLEOTIDE SEQUENCE [LARGE SCALE GENOMIC DNA]</scope>
    <source>
        <strain evidence="4 5">HSG9</strain>
    </source>
</reference>
<gene>
    <name evidence="4" type="ORF">BUL40_05840</name>
</gene>
<dbReference type="Gene3D" id="2.40.50.1020">
    <property type="entry name" value="LytTr DNA-binding domain"/>
    <property type="match status" value="1"/>
</dbReference>
<dbReference type="OrthoDB" id="2168082at2"/>
<evidence type="ECO:0000259" key="3">
    <source>
        <dbReference type="PROSITE" id="PS50930"/>
    </source>
</evidence>
<dbReference type="AlphaFoldDB" id="A0A1V6LTV2"/>
<dbReference type="SUPFAM" id="SSF52172">
    <property type="entry name" value="CheY-like"/>
    <property type="match status" value="1"/>
</dbReference>
<comment type="caution">
    <text evidence="1">Lacks conserved residue(s) required for the propagation of feature annotation.</text>
</comment>
<dbReference type="SMART" id="SM00850">
    <property type="entry name" value="LytTR"/>
    <property type="match status" value="1"/>
</dbReference>
<evidence type="ECO:0000313" key="5">
    <source>
        <dbReference type="Proteomes" id="UP000191680"/>
    </source>
</evidence>
<dbReference type="InterPro" id="IPR007492">
    <property type="entry name" value="LytTR_DNA-bd_dom"/>
</dbReference>
<proteinExistence type="predicted"/>
<protein>
    <submittedName>
        <fullName evidence="4">DNA-binding response regulator</fullName>
    </submittedName>
</protein>
<feature type="domain" description="Response regulatory" evidence="2">
    <location>
        <begin position="4"/>
        <end position="119"/>
    </location>
</feature>
<evidence type="ECO:0000313" key="4">
    <source>
        <dbReference type="EMBL" id="OQD43569.1"/>
    </source>
</evidence>
<name>A0A1V6LTV2_9FLAO</name>
<dbReference type="PANTHER" id="PTHR37299:SF1">
    <property type="entry name" value="STAGE 0 SPORULATION PROTEIN A HOMOLOG"/>
    <property type="match status" value="1"/>
</dbReference>
<keyword evidence="5" id="KW-1185">Reference proteome</keyword>
<dbReference type="PROSITE" id="PS50110">
    <property type="entry name" value="RESPONSE_REGULATORY"/>
    <property type="match status" value="1"/>
</dbReference>
<dbReference type="InterPro" id="IPR001789">
    <property type="entry name" value="Sig_transdc_resp-reg_receiver"/>
</dbReference>
<evidence type="ECO:0000259" key="2">
    <source>
        <dbReference type="PROSITE" id="PS50110"/>
    </source>
</evidence>
<evidence type="ECO:0000256" key="1">
    <source>
        <dbReference type="PROSITE-ProRule" id="PRU00169"/>
    </source>
</evidence>
<dbReference type="PANTHER" id="PTHR37299">
    <property type="entry name" value="TRANSCRIPTIONAL REGULATOR-RELATED"/>
    <property type="match status" value="1"/>
</dbReference>
<dbReference type="GO" id="GO:0000156">
    <property type="term" value="F:phosphorelay response regulator activity"/>
    <property type="evidence" value="ECO:0007669"/>
    <property type="project" value="InterPro"/>
</dbReference>
<comment type="caution">
    <text evidence="4">The sequence shown here is derived from an EMBL/GenBank/DDBJ whole genome shotgun (WGS) entry which is preliminary data.</text>
</comment>
<feature type="domain" description="HTH LytTR-type" evidence="3">
    <location>
        <begin position="131"/>
        <end position="236"/>
    </location>
</feature>
<sequence>MTYRYMIVDSDSSSAYEVQQRMLEYEEFQHIASCSEQAESLNTILKEQPTLVILNLDKNPAAMFGICLEAQIHLKEIPIFIGISSKKDAAFDAIKNGFFDYWLLPTTELDIRKTILKLRLKLEKEKEAPTLCLKSYKDFHYLNTDDILYLKADNNTTDFYLKDGKKVSAYKTLKSFEQSLPKNFIRIHQSYILNTKHVSRINFGKNTCAIKNSEEKLPFSKSYREKIDTLKNILSKNAIRTLG</sequence>
<dbReference type="Gene3D" id="3.40.50.2300">
    <property type="match status" value="1"/>
</dbReference>
<dbReference type="PROSITE" id="PS50930">
    <property type="entry name" value="HTH_LYTTR"/>
    <property type="match status" value="1"/>
</dbReference>
<dbReference type="Proteomes" id="UP000191680">
    <property type="component" value="Unassembled WGS sequence"/>
</dbReference>
<dbReference type="EMBL" id="MTBC01000003">
    <property type="protein sequence ID" value="OQD43569.1"/>
    <property type="molecule type" value="Genomic_DNA"/>
</dbReference>
<dbReference type="InterPro" id="IPR011006">
    <property type="entry name" value="CheY-like_superfamily"/>
</dbReference>
<keyword evidence="4" id="KW-0238">DNA-binding</keyword>
<dbReference type="GO" id="GO:0003677">
    <property type="term" value="F:DNA binding"/>
    <property type="evidence" value="ECO:0007669"/>
    <property type="project" value="UniProtKB-KW"/>
</dbReference>
<accession>A0A1V6LTV2</accession>
<organism evidence="4 5">
    <name type="scientific">Croceivirga radicis</name>
    <dbReference type="NCBI Taxonomy" id="1929488"/>
    <lineage>
        <taxon>Bacteria</taxon>
        <taxon>Pseudomonadati</taxon>
        <taxon>Bacteroidota</taxon>
        <taxon>Flavobacteriia</taxon>
        <taxon>Flavobacteriales</taxon>
        <taxon>Flavobacteriaceae</taxon>
        <taxon>Croceivirga</taxon>
    </lineage>
</organism>
<dbReference type="InterPro" id="IPR046947">
    <property type="entry name" value="LytR-like"/>
</dbReference>
<dbReference type="Pfam" id="PF04397">
    <property type="entry name" value="LytTR"/>
    <property type="match status" value="1"/>
</dbReference>